<evidence type="ECO:0000313" key="10">
    <source>
        <dbReference type="Proteomes" id="UP000235828"/>
    </source>
</evidence>
<dbReference type="Proteomes" id="UP000235828">
    <property type="component" value="Chromosome B"/>
</dbReference>
<keyword evidence="9" id="KW-0418">Kinase</keyword>
<dbReference type="InterPro" id="IPR001789">
    <property type="entry name" value="Sig_transdc_resp-reg_receiver"/>
</dbReference>
<keyword evidence="4 9" id="KW-0378">Hydrolase</keyword>
<feature type="modified residue" description="4-aspartylphosphate" evidence="5">
    <location>
        <position position="615"/>
    </location>
</feature>
<sequence>MFDRAKKIYEYAEPNLTIVAIMGIVGFPAYYYIWQFLVPGGYENLGLRLACGAFLIPILLRHKIPYAFKRQLYVYYIVALGVCLPFFFFFMLLKNDWSIIWVMSLMSAIFLQILLIYDSKIVALQSVVAFVAAYAAVHVSGGNNELYALDWNYIPILVFTYVFGTLFHYRNHAEHEQRVSLAKSFGAGIAHEMRNPLSAVYSSIEVIKFLLPDRNAQHLSDQYHLDAKDLDEINLILDDSMSVIEKGNETINLLLTSIDEHKLSTSSFKRYSLGETLEASINSFHYADKSDRSKIHLEFSKSEEFFGSDVLVRYVIFNLLKNAFYYKYKAKFQLNIQLRVDDEEWNVISVEDSGPGMDLEAREHIFDDFYTSGKKGGFGLGLPFCRKVMKALNGKITCESESGAGTKFSLYFPKYHSDVVLNAKSELIRTKSLIYIGYKNATLNALQSHAFFSGYKLHAYSNDFQLNSFELTEDVVLIDLSIFKDDIAAFSALERKLCNYEGKIVYLYAGNILDCFKLNRILPYELMEISTFGQNLAVKLDKLFFEISQQTPRSNAKPKPSPTQPTVLIVDDNASLRTYSSTLLERQGYKVLQAENGKSALQVLKSNLVNLILMDLEMPEMDGIETTKAIRDINYEYNGKEIPIICFTGEKCERTLKAISESGMNDYILKPASKDILINKVATWV</sequence>
<keyword evidence="6" id="KW-1133">Transmembrane helix</keyword>
<dbReference type="InterPro" id="IPR005467">
    <property type="entry name" value="His_kinase_dom"/>
</dbReference>
<evidence type="ECO:0000313" key="9">
    <source>
        <dbReference type="EMBL" id="SON53386.1"/>
    </source>
</evidence>
<dbReference type="InterPro" id="IPR004358">
    <property type="entry name" value="Sig_transdc_His_kin-like_C"/>
</dbReference>
<keyword evidence="6" id="KW-0812">Transmembrane</keyword>
<evidence type="ECO:0000256" key="6">
    <source>
        <dbReference type="SAM" id="Phobius"/>
    </source>
</evidence>
<accession>A0A2N8ZNF9</accession>
<protein>
    <recommendedName>
        <fullName evidence="2">histidine kinase</fullName>
        <ecNumber evidence="2">2.7.13.3</ecNumber>
    </recommendedName>
</protein>
<name>A0A2N8ZNF9_9VIBR</name>
<dbReference type="PANTHER" id="PTHR43547:SF2">
    <property type="entry name" value="HYBRID SIGNAL TRANSDUCTION HISTIDINE KINASE C"/>
    <property type="match status" value="1"/>
</dbReference>
<dbReference type="PROSITE" id="PS50109">
    <property type="entry name" value="HIS_KIN"/>
    <property type="match status" value="1"/>
</dbReference>
<gene>
    <name evidence="9" type="primary">cqsS</name>
    <name evidence="9" type="ORF">VTAP4600_B1775</name>
</gene>
<feature type="transmembrane region" description="Helical" evidence="6">
    <location>
        <begin position="122"/>
        <end position="139"/>
    </location>
</feature>
<dbReference type="SUPFAM" id="SSF47384">
    <property type="entry name" value="Homodimeric domain of signal transducing histidine kinase"/>
    <property type="match status" value="1"/>
</dbReference>
<dbReference type="PANTHER" id="PTHR43547">
    <property type="entry name" value="TWO-COMPONENT HISTIDINE KINASE"/>
    <property type="match status" value="1"/>
</dbReference>
<feature type="transmembrane region" description="Helical" evidence="6">
    <location>
        <begin position="12"/>
        <end position="33"/>
    </location>
</feature>
<organism evidence="9 10">
    <name type="scientific">Vibrio tapetis subsp. tapetis</name>
    <dbReference type="NCBI Taxonomy" id="1671868"/>
    <lineage>
        <taxon>Bacteria</taxon>
        <taxon>Pseudomonadati</taxon>
        <taxon>Pseudomonadota</taxon>
        <taxon>Gammaproteobacteria</taxon>
        <taxon>Vibrionales</taxon>
        <taxon>Vibrionaceae</taxon>
        <taxon>Vibrio</taxon>
    </lineage>
</organism>
<dbReference type="Gene3D" id="3.30.565.10">
    <property type="entry name" value="Histidine kinase-like ATPase, C-terminal domain"/>
    <property type="match status" value="1"/>
</dbReference>
<dbReference type="CDD" id="cd17546">
    <property type="entry name" value="REC_hyHK_CKI1_RcsC-like"/>
    <property type="match status" value="1"/>
</dbReference>
<dbReference type="PROSITE" id="PS50110">
    <property type="entry name" value="RESPONSE_REGULATORY"/>
    <property type="match status" value="1"/>
</dbReference>
<keyword evidence="6" id="KW-0472">Membrane</keyword>
<dbReference type="GO" id="GO:0016787">
    <property type="term" value="F:hydrolase activity"/>
    <property type="evidence" value="ECO:0007669"/>
    <property type="project" value="UniProtKB-KW"/>
</dbReference>
<dbReference type="InterPro" id="IPR036097">
    <property type="entry name" value="HisK_dim/P_sf"/>
</dbReference>
<dbReference type="Gene3D" id="3.40.50.2300">
    <property type="match status" value="1"/>
</dbReference>
<dbReference type="InterPro" id="IPR036890">
    <property type="entry name" value="HATPase_C_sf"/>
</dbReference>
<evidence type="ECO:0000256" key="3">
    <source>
        <dbReference type="ARBA" id="ARBA00022553"/>
    </source>
</evidence>
<feature type="transmembrane region" description="Helical" evidence="6">
    <location>
        <begin position="99"/>
        <end position="117"/>
    </location>
</feature>
<dbReference type="Gene3D" id="1.10.287.130">
    <property type="match status" value="1"/>
</dbReference>
<reference evidence="9 10" key="1">
    <citation type="submission" date="2017-10" db="EMBL/GenBank/DDBJ databases">
        <authorList>
            <person name="Banno H."/>
            <person name="Chua N.-H."/>
        </authorList>
    </citation>
    <scope>NUCLEOTIDE SEQUENCE [LARGE SCALE GENOMIC DNA]</scope>
    <source>
        <strain evidence="9">Vibrio tapetis CECT4600</strain>
    </source>
</reference>
<dbReference type="KEGG" id="vta:B1775"/>
<feature type="transmembrane region" description="Helical" evidence="6">
    <location>
        <begin position="151"/>
        <end position="169"/>
    </location>
</feature>
<dbReference type="InterPro" id="IPR011006">
    <property type="entry name" value="CheY-like_superfamily"/>
</dbReference>
<proteinExistence type="predicted"/>
<feature type="transmembrane region" description="Helical" evidence="6">
    <location>
        <begin position="72"/>
        <end position="93"/>
    </location>
</feature>
<comment type="catalytic activity">
    <reaction evidence="1">
        <text>ATP + protein L-histidine = ADP + protein N-phospho-L-histidine.</text>
        <dbReference type="EC" id="2.7.13.3"/>
    </reaction>
</comment>
<dbReference type="CDD" id="cd00082">
    <property type="entry name" value="HisKA"/>
    <property type="match status" value="1"/>
</dbReference>
<dbReference type="InterPro" id="IPR003661">
    <property type="entry name" value="HisK_dim/P_dom"/>
</dbReference>
<feature type="domain" description="Histidine kinase" evidence="7">
    <location>
        <begin position="188"/>
        <end position="416"/>
    </location>
</feature>
<evidence type="ECO:0000259" key="8">
    <source>
        <dbReference type="PROSITE" id="PS50110"/>
    </source>
</evidence>
<evidence type="ECO:0000256" key="1">
    <source>
        <dbReference type="ARBA" id="ARBA00000085"/>
    </source>
</evidence>
<dbReference type="SMART" id="SM00448">
    <property type="entry name" value="REC"/>
    <property type="match status" value="1"/>
</dbReference>
<keyword evidence="10" id="KW-1185">Reference proteome</keyword>
<evidence type="ECO:0000256" key="2">
    <source>
        <dbReference type="ARBA" id="ARBA00012438"/>
    </source>
</evidence>
<keyword evidence="3 5" id="KW-0597">Phosphoprotein</keyword>
<dbReference type="Pfam" id="PF02518">
    <property type="entry name" value="HATPase_c"/>
    <property type="match status" value="1"/>
</dbReference>
<evidence type="ECO:0000259" key="7">
    <source>
        <dbReference type="PROSITE" id="PS50109"/>
    </source>
</evidence>
<dbReference type="PRINTS" id="PR00344">
    <property type="entry name" value="BCTRLSENSOR"/>
</dbReference>
<dbReference type="EC" id="2.7.13.3" evidence="2"/>
<dbReference type="CDD" id="cd00075">
    <property type="entry name" value="HATPase"/>
    <property type="match status" value="1"/>
</dbReference>
<evidence type="ECO:0000256" key="4">
    <source>
        <dbReference type="ARBA" id="ARBA00022801"/>
    </source>
</evidence>
<dbReference type="OrthoDB" id="8573961at2"/>
<dbReference type="SMART" id="SM00387">
    <property type="entry name" value="HATPase_c"/>
    <property type="match status" value="1"/>
</dbReference>
<feature type="domain" description="Response regulatory" evidence="8">
    <location>
        <begin position="566"/>
        <end position="685"/>
    </location>
</feature>
<dbReference type="InterPro" id="IPR003594">
    <property type="entry name" value="HATPase_dom"/>
</dbReference>
<dbReference type="Pfam" id="PF00072">
    <property type="entry name" value="Response_reg"/>
    <property type="match status" value="1"/>
</dbReference>
<keyword evidence="9" id="KW-0808">Transferase</keyword>
<dbReference type="RefSeq" id="WP_102525396.1">
    <property type="nucleotide sequence ID" value="NZ_LT960612.1"/>
</dbReference>
<evidence type="ECO:0000256" key="5">
    <source>
        <dbReference type="PROSITE-ProRule" id="PRU00169"/>
    </source>
</evidence>
<dbReference type="AlphaFoldDB" id="A0A2N8ZNF9"/>
<dbReference type="SUPFAM" id="SSF52172">
    <property type="entry name" value="CheY-like"/>
    <property type="match status" value="1"/>
</dbReference>
<dbReference type="GO" id="GO:0000155">
    <property type="term" value="F:phosphorelay sensor kinase activity"/>
    <property type="evidence" value="ECO:0007669"/>
    <property type="project" value="InterPro"/>
</dbReference>
<dbReference type="EMBL" id="LT960612">
    <property type="protein sequence ID" value="SON53386.1"/>
    <property type="molecule type" value="Genomic_DNA"/>
</dbReference>
<dbReference type="SUPFAM" id="SSF55874">
    <property type="entry name" value="ATPase domain of HSP90 chaperone/DNA topoisomerase II/histidine kinase"/>
    <property type="match status" value="1"/>
</dbReference>